<evidence type="ECO:0000256" key="3">
    <source>
        <dbReference type="ARBA" id="ARBA00023274"/>
    </source>
</evidence>
<comment type="similarity">
    <text evidence="1 4">Belongs to the universal ribosomal protein uL30 family.</text>
</comment>
<dbReference type="InterPro" id="IPR035808">
    <property type="entry name" value="Ribosomal_uL30_euk_arc"/>
</dbReference>
<gene>
    <name evidence="4" type="primary">rpl30</name>
    <name evidence="6" type="ORF">AKJ62_01735</name>
</gene>
<dbReference type="InterPro" id="IPR036919">
    <property type="entry name" value="Ribo_uL30_ferredoxin-like_sf"/>
</dbReference>
<dbReference type="Gene3D" id="1.10.15.30">
    <property type="match status" value="1"/>
</dbReference>
<comment type="caution">
    <text evidence="6">The sequence shown here is derived from an EMBL/GenBank/DDBJ whole genome shotgun (WGS) entry which is preliminary data.</text>
</comment>
<feature type="domain" description="Large ribosomal subunit protein uL30-like ferredoxin-like fold" evidence="5">
    <location>
        <begin position="4"/>
        <end position="54"/>
    </location>
</feature>
<dbReference type="PANTHER" id="PTHR11524:SF16">
    <property type="entry name" value="LARGE RIBOSOMAL SUBUNIT PROTEIN UL30"/>
    <property type="match status" value="1"/>
</dbReference>
<dbReference type="GO" id="GO:0000463">
    <property type="term" value="P:maturation of LSU-rRNA from tricistronic rRNA transcript (SSU-rRNA, 5.8S rRNA, LSU-rRNA)"/>
    <property type="evidence" value="ECO:0007669"/>
    <property type="project" value="TreeGrafter"/>
</dbReference>
<comment type="subunit">
    <text evidence="4">Part of the 50S ribosomal subunit.</text>
</comment>
<dbReference type="NCBIfam" id="TIGR01309">
    <property type="entry name" value="uL30_arch"/>
    <property type="match status" value="1"/>
</dbReference>
<dbReference type="SUPFAM" id="SSF55129">
    <property type="entry name" value="Ribosomal protein L30p/L7e"/>
    <property type="match status" value="1"/>
</dbReference>
<name>A0A133U7E5_9EURY</name>
<reference evidence="6 7" key="1">
    <citation type="journal article" date="2016" name="Sci. Rep.">
        <title>Metabolic traits of an uncultured archaeal lineage -MSBL1- from brine pools of the Red Sea.</title>
        <authorList>
            <person name="Mwirichia R."/>
            <person name="Alam I."/>
            <person name="Rashid M."/>
            <person name="Vinu M."/>
            <person name="Ba-Alawi W."/>
            <person name="Anthony Kamau A."/>
            <person name="Kamanda Ngugi D."/>
            <person name="Goker M."/>
            <person name="Klenk H.P."/>
            <person name="Bajic V."/>
            <person name="Stingl U."/>
        </authorList>
    </citation>
    <scope>NUCLEOTIDE SEQUENCE [LARGE SCALE GENOMIC DNA]</scope>
    <source>
        <strain evidence="6">SCGC-AAA259D14</strain>
    </source>
</reference>
<dbReference type="GO" id="GO:0006412">
    <property type="term" value="P:translation"/>
    <property type="evidence" value="ECO:0007669"/>
    <property type="project" value="UniProtKB-UniRule"/>
</dbReference>
<dbReference type="InterPro" id="IPR016082">
    <property type="entry name" value="Ribosomal_uL30_ferredoxin-like"/>
</dbReference>
<dbReference type="InterPro" id="IPR005997">
    <property type="entry name" value="Ribosomal_uL30_arc"/>
</dbReference>
<evidence type="ECO:0000259" key="5">
    <source>
        <dbReference type="Pfam" id="PF00327"/>
    </source>
</evidence>
<dbReference type="GO" id="GO:0003735">
    <property type="term" value="F:structural constituent of ribosome"/>
    <property type="evidence" value="ECO:0007669"/>
    <property type="project" value="UniProtKB-UniRule"/>
</dbReference>
<dbReference type="AlphaFoldDB" id="A0A133U7E5"/>
<dbReference type="GO" id="GO:0003723">
    <property type="term" value="F:RNA binding"/>
    <property type="evidence" value="ECO:0007669"/>
    <property type="project" value="TreeGrafter"/>
</dbReference>
<dbReference type="EMBL" id="LHXL01000013">
    <property type="protein sequence ID" value="KXA90120.1"/>
    <property type="molecule type" value="Genomic_DNA"/>
</dbReference>
<dbReference type="NCBIfam" id="NF004711">
    <property type="entry name" value="PRK06049.1"/>
    <property type="match status" value="1"/>
</dbReference>
<dbReference type="GO" id="GO:0022625">
    <property type="term" value="C:cytosolic large ribosomal subunit"/>
    <property type="evidence" value="ECO:0007669"/>
    <property type="project" value="UniProtKB-UniRule"/>
</dbReference>
<dbReference type="Pfam" id="PF00327">
    <property type="entry name" value="Ribosomal_L30"/>
    <property type="match status" value="1"/>
</dbReference>
<dbReference type="InterPro" id="IPR039699">
    <property type="entry name" value="Ribosomal_uL30"/>
</dbReference>
<protein>
    <recommendedName>
        <fullName evidence="4">Large ribosomal subunit protein uL30</fullName>
    </recommendedName>
</protein>
<dbReference type="PANTHER" id="PTHR11524">
    <property type="entry name" value="60S RIBOSOMAL PROTEIN L7"/>
    <property type="match status" value="1"/>
</dbReference>
<evidence type="ECO:0000313" key="6">
    <source>
        <dbReference type="EMBL" id="KXA90120.1"/>
    </source>
</evidence>
<sequence length="155" mass="17466">MNKLAVVRVRGSVNVREEVKDTLRMLNLSRPNYCTVVENSSSFRGMLEKVKEMVTWGPIEPEVLEKLLLKKGEFKGGEKVTEDKIKELTSYNSLEGLANAVVEGDFALNQIEDLKKVFRLHPPKKGYNSTHRSVKHGGALGNRGEEINSLILRML</sequence>
<organism evidence="6 7">
    <name type="scientific">candidate division MSBL1 archaeon SCGC-AAA259D14</name>
    <dbReference type="NCBI Taxonomy" id="1698261"/>
    <lineage>
        <taxon>Archaea</taxon>
        <taxon>Methanobacteriati</taxon>
        <taxon>Methanobacteriota</taxon>
        <taxon>candidate division MSBL1</taxon>
    </lineage>
</organism>
<dbReference type="HAMAP" id="MF_01371_A">
    <property type="entry name" value="Ribosomal_uL30_A"/>
    <property type="match status" value="1"/>
</dbReference>
<evidence type="ECO:0000256" key="2">
    <source>
        <dbReference type="ARBA" id="ARBA00022980"/>
    </source>
</evidence>
<proteinExistence type="inferred from homology"/>
<evidence type="ECO:0000313" key="7">
    <source>
        <dbReference type="Proteomes" id="UP000070589"/>
    </source>
</evidence>
<accession>A0A133U7E5</accession>
<dbReference type="Gene3D" id="3.30.1390.20">
    <property type="entry name" value="Ribosomal protein L30, ferredoxin-like fold domain"/>
    <property type="match status" value="1"/>
</dbReference>
<dbReference type="CDD" id="cd01657">
    <property type="entry name" value="Ribosomal_L7_archeal_euk"/>
    <property type="match status" value="1"/>
</dbReference>
<dbReference type="Proteomes" id="UP000070589">
    <property type="component" value="Unassembled WGS sequence"/>
</dbReference>
<keyword evidence="3 4" id="KW-0687">Ribonucleoprotein</keyword>
<keyword evidence="7" id="KW-1185">Reference proteome</keyword>
<keyword evidence="2 4" id="KW-0689">Ribosomal protein</keyword>
<evidence type="ECO:0000256" key="1">
    <source>
        <dbReference type="ARBA" id="ARBA00007594"/>
    </source>
</evidence>
<evidence type="ECO:0000256" key="4">
    <source>
        <dbReference type="HAMAP-Rule" id="MF_01371"/>
    </source>
</evidence>